<evidence type="ECO:0000313" key="2">
    <source>
        <dbReference type="EMBL" id="CAB4746836.1"/>
    </source>
</evidence>
<protein>
    <submittedName>
        <fullName evidence="2">Unannotated protein</fullName>
    </submittedName>
</protein>
<name>A0A6J6TI13_9ZZZZ</name>
<proteinExistence type="predicted"/>
<organism evidence="2">
    <name type="scientific">freshwater metagenome</name>
    <dbReference type="NCBI Taxonomy" id="449393"/>
    <lineage>
        <taxon>unclassified sequences</taxon>
        <taxon>metagenomes</taxon>
        <taxon>ecological metagenomes</taxon>
    </lineage>
</organism>
<dbReference type="AlphaFoldDB" id="A0A6J6TI13"/>
<feature type="compositionally biased region" description="Basic and acidic residues" evidence="1">
    <location>
        <begin position="112"/>
        <end position="124"/>
    </location>
</feature>
<dbReference type="EMBL" id="CAEZYZ010000087">
    <property type="protein sequence ID" value="CAB4746836.1"/>
    <property type="molecule type" value="Genomic_DNA"/>
</dbReference>
<evidence type="ECO:0000256" key="1">
    <source>
        <dbReference type="SAM" id="MobiDB-lite"/>
    </source>
</evidence>
<gene>
    <name evidence="2" type="ORF">UFOPK2810_00637</name>
</gene>
<accession>A0A6J6TI13</accession>
<feature type="region of interest" description="Disordered" evidence="1">
    <location>
        <begin position="70"/>
        <end position="124"/>
    </location>
</feature>
<sequence length="220" mass="24843">MLVNVLGPFSECSPAGTGLVTRGEAVAVRMRLRARTDPASDALHPRHSIRLRWLPSESENGAHVERVPARTCPQPHASGEHPHHAFDGNSGVQRLHHHPFADRGARGRQRRGHGDSGLPRDLRRPLLRRAFEPVADKRGRIHMGRPTSWKADGLWGPHAVAHGRDSHHLRHWVWGGYLSLGRLGWLRLTVDDDHRHRHHHGRGLLHDQDECLGDRNLPRT</sequence>
<reference evidence="2" key="1">
    <citation type="submission" date="2020-05" db="EMBL/GenBank/DDBJ databases">
        <authorList>
            <person name="Chiriac C."/>
            <person name="Salcher M."/>
            <person name="Ghai R."/>
            <person name="Kavagutti S V."/>
        </authorList>
    </citation>
    <scope>NUCLEOTIDE SEQUENCE</scope>
</reference>